<evidence type="ECO:0000313" key="3">
    <source>
        <dbReference type="EMBL" id="MEJ2869050.1"/>
    </source>
</evidence>
<evidence type="ECO:0000259" key="2">
    <source>
        <dbReference type="Pfam" id="PF01575"/>
    </source>
</evidence>
<dbReference type="Pfam" id="PF01575">
    <property type="entry name" value="MaoC_dehydratas"/>
    <property type="match status" value="1"/>
</dbReference>
<gene>
    <name evidence="3" type="ORF">WCD74_14850</name>
</gene>
<dbReference type="CDD" id="cd03450">
    <property type="entry name" value="NodN"/>
    <property type="match status" value="1"/>
</dbReference>
<feature type="domain" description="MaoC-like" evidence="2">
    <location>
        <begin position="17"/>
        <end position="132"/>
    </location>
</feature>
<keyword evidence="4" id="KW-1185">Reference proteome</keyword>
<dbReference type="InterPro" id="IPR029069">
    <property type="entry name" value="HotDog_dom_sf"/>
</dbReference>
<proteinExistence type="inferred from homology"/>
<reference evidence="3 4" key="1">
    <citation type="submission" date="2024-03" db="EMBL/GenBank/DDBJ databases">
        <title>Actinomycetospora sp. OC33-EN08, a novel actinomycete isolated from wild orchid (Aerides multiflora).</title>
        <authorList>
            <person name="Suriyachadkun C."/>
        </authorList>
    </citation>
    <scope>NUCLEOTIDE SEQUENCE [LARGE SCALE GENOMIC DNA]</scope>
    <source>
        <strain evidence="3 4">OC33-EN08</strain>
    </source>
</reference>
<accession>A0ABU8MP48</accession>
<evidence type="ECO:0000256" key="1">
    <source>
        <dbReference type="ARBA" id="ARBA00005254"/>
    </source>
</evidence>
<comment type="caution">
    <text evidence="3">The sequence shown here is derived from an EMBL/GenBank/DDBJ whole genome shotgun (WGS) entry which is preliminary data.</text>
</comment>
<comment type="similarity">
    <text evidence="1">Belongs to the enoyl-CoA hydratase/isomerase family.</text>
</comment>
<dbReference type="Gene3D" id="3.10.129.10">
    <property type="entry name" value="Hotdog Thioesterase"/>
    <property type="match status" value="1"/>
</dbReference>
<dbReference type="EMBL" id="JBBEGN010000006">
    <property type="protein sequence ID" value="MEJ2869050.1"/>
    <property type="molecule type" value="Genomic_DNA"/>
</dbReference>
<dbReference type="PANTHER" id="PTHR42993:SF1">
    <property type="entry name" value="MAOC-LIKE DEHYDRATASE DOMAIN-CONTAINING PROTEIN"/>
    <property type="match status" value="1"/>
</dbReference>
<dbReference type="InterPro" id="IPR039375">
    <property type="entry name" value="NodN-like"/>
</dbReference>
<protein>
    <submittedName>
        <fullName evidence="3">MaoC family dehydratase</fullName>
    </submittedName>
</protein>
<dbReference type="Proteomes" id="UP001385809">
    <property type="component" value="Unassembled WGS sequence"/>
</dbReference>
<evidence type="ECO:0000313" key="4">
    <source>
        <dbReference type="Proteomes" id="UP001385809"/>
    </source>
</evidence>
<organism evidence="3 4">
    <name type="scientific">Actinomycetospora aurantiaca</name>
    <dbReference type="NCBI Taxonomy" id="3129233"/>
    <lineage>
        <taxon>Bacteria</taxon>
        <taxon>Bacillati</taxon>
        <taxon>Actinomycetota</taxon>
        <taxon>Actinomycetes</taxon>
        <taxon>Pseudonocardiales</taxon>
        <taxon>Pseudonocardiaceae</taxon>
        <taxon>Actinomycetospora</taxon>
    </lineage>
</organism>
<dbReference type="PANTHER" id="PTHR42993">
    <property type="entry name" value="MAOC-LIKE DEHYDRATASE DOMAIN-CONTAINING PROTEIN"/>
    <property type="match status" value="1"/>
</dbReference>
<dbReference type="SUPFAM" id="SSF54637">
    <property type="entry name" value="Thioesterase/thiol ester dehydrase-isomerase"/>
    <property type="match status" value="1"/>
</dbReference>
<name>A0ABU8MP48_9PSEU</name>
<dbReference type="InterPro" id="IPR002539">
    <property type="entry name" value="MaoC-like_dom"/>
</dbReference>
<sequence>MEVDVEVLAGADGVREAIGRELGPGDWFTVDQARVDGFADDTEDHQWIHVDPEKAVSSPFGGTIAHGFLTLSLLPHLANSARRLDGVRMGVNYGLNKVRFPSPVRVGSRVRATVTITEAEDLPDNGVQVVSKVTVEIEGMPKPACIAEWVTRAYF</sequence>